<gene>
    <name evidence="1" type="ORF">JCM14722_05220</name>
</gene>
<protein>
    <submittedName>
        <fullName evidence="1">Uncharacterized protein</fullName>
    </submittedName>
</protein>
<sequence>MVARLVAVYVNAKFFGPQSQLEFAQQFFLIADHLADAFDPERVEPEGYRGYFVENSRQKRKGEHEREVK</sequence>
<reference evidence="1" key="1">
    <citation type="submission" date="2022-08" db="EMBL/GenBank/DDBJ databases">
        <title>Genome Sequence of the sulphate-reducing bacterium, Pseudodesulfovibrio portus JCM14722.</title>
        <authorList>
            <person name="Kondo R."/>
            <person name="Kataoka T."/>
        </authorList>
    </citation>
    <scope>NUCLEOTIDE SEQUENCE</scope>
    <source>
        <strain evidence="1">JCM 14722</strain>
    </source>
</reference>
<name>A0ABM8ANS9_9BACT</name>
<dbReference type="Proteomes" id="UP001061361">
    <property type="component" value="Chromosome"/>
</dbReference>
<accession>A0ABM8ANS9</accession>
<proteinExistence type="predicted"/>
<dbReference type="EMBL" id="AP026708">
    <property type="protein sequence ID" value="BDQ32980.1"/>
    <property type="molecule type" value="Genomic_DNA"/>
</dbReference>
<evidence type="ECO:0000313" key="2">
    <source>
        <dbReference type="Proteomes" id="UP001061361"/>
    </source>
</evidence>
<evidence type="ECO:0000313" key="1">
    <source>
        <dbReference type="EMBL" id="BDQ32980.1"/>
    </source>
</evidence>
<keyword evidence="2" id="KW-1185">Reference proteome</keyword>
<organism evidence="1 2">
    <name type="scientific">Pseudodesulfovibrio portus</name>
    <dbReference type="NCBI Taxonomy" id="231439"/>
    <lineage>
        <taxon>Bacteria</taxon>
        <taxon>Pseudomonadati</taxon>
        <taxon>Thermodesulfobacteriota</taxon>
        <taxon>Desulfovibrionia</taxon>
        <taxon>Desulfovibrionales</taxon>
        <taxon>Desulfovibrionaceae</taxon>
    </lineage>
</organism>